<dbReference type="GO" id="GO:0005813">
    <property type="term" value="C:centrosome"/>
    <property type="evidence" value="ECO:0007669"/>
    <property type="project" value="TreeGrafter"/>
</dbReference>
<dbReference type="GO" id="GO:0005657">
    <property type="term" value="C:replication fork"/>
    <property type="evidence" value="ECO:0007669"/>
    <property type="project" value="InterPro"/>
</dbReference>
<dbReference type="FunCoup" id="A0A7R8UCT9">
    <property type="interactions" value="119"/>
</dbReference>
<dbReference type="SUPFAM" id="SSF52540">
    <property type="entry name" value="P-loop containing nucleoside triphosphate hydrolases"/>
    <property type="match status" value="1"/>
</dbReference>
<dbReference type="PANTHER" id="PTHR46644:SF2">
    <property type="entry name" value="DNA REPAIR PROTEIN XRCC2"/>
    <property type="match status" value="1"/>
</dbReference>
<feature type="domain" description="Rad51-like C-terminal" evidence="1">
    <location>
        <begin position="40"/>
        <end position="200"/>
    </location>
</feature>
<dbReference type="OrthoDB" id="420422at2759"/>
<keyword evidence="3" id="KW-1185">Reference proteome</keyword>
<dbReference type="PANTHER" id="PTHR46644">
    <property type="entry name" value="DNA REPAIR PROTEIN XRCC2"/>
    <property type="match status" value="1"/>
</dbReference>
<evidence type="ECO:0000259" key="1">
    <source>
        <dbReference type="Pfam" id="PF08423"/>
    </source>
</evidence>
<dbReference type="AlphaFoldDB" id="A0A7R8UCT9"/>
<organism evidence="2 3">
    <name type="scientific">Hermetia illucens</name>
    <name type="common">Black soldier fly</name>
    <dbReference type="NCBI Taxonomy" id="343691"/>
    <lineage>
        <taxon>Eukaryota</taxon>
        <taxon>Metazoa</taxon>
        <taxon>Ecdysozoa</taxon>
        <taxon>Arthropoda</taxon>
        <taxon>Hexapoda</taxon>
        <taxon>Insecta</taxon>
        <taxon>Pterygota</taxon>
        <taxon>Neoptera</taxon>
        <taxon>Endopterygota</taxon>
        <taxon>Diptera</taxon>
        <taxon>Brachycera</taxon>
        <taxon>Stratiomyomorpha</taxon>
        <taxon>Stratiomyidae</taxon>
        <taxon>Hermetiinae</taxon>
        <taxon>Hermetia</taxon>
    </lineage>
</organism>
<dbReference type="Pfam" id="PF08423">
    <property type="entry name" value="Rad51"/>
    <property type="match status" value="1"/>
</dbReference>
<reference evidence="2 3" key="1">
    <citation type="submission" date="2020-11" db="EMBL/GenBank/DDBJ databases">
        <authorList>
            <person name="Wallbank WR R."/>
            <person name="Pardo Diaz C."/>
            <person name="Kozak K."/>
            <person name="Martin S."/>
            <person name="Jiggins C."/>
            <person name="Moest M."/>
            <person name="Warren A I."/>
            <person name="Generalovic N T."/>
            <person name="Byers J.R.P. K."/>
            <person name="Montejo-Kovacevich G."/>
            <person name="Yen C E."/>
        </authorList>
    </citation>
    <scope>NUCLEOTIDE SEQUENCE [LARGE SCALE GENOMIC DNA]</scope>
</reference>
<gene>
    <name evidence="2" type="ORF">HERILL_LOCUS1693</name>
</gene>
<protein>
    <recommendedName>
        <fullName evidence="1">Rad51-like C-terminal domain-containing protein</fullName>
    </recommendedName>
</protein>
<accession>A0A7R8UCT9</accession>
<sequence>MSTIVAESGAQLVARISSENRPTLENLCSDLFPDNGPPPGRIVEITGESGTGKSHFLMEIMARAILPTEYGGRDAHVIFFDLDCKFWIIRFLHILEKIACASNPDSDEKKTKEVIEKCLNGLFIFNCFSPGEYEGALQEMEELLTSDSSIALVTVGTIGAFYWVECTEEKPIKMTTYYKKALQRFRKVSNDYKVVFAFTRPDIFAPDVEKVPTTDADSPDYRIRLISHCTEEARGFEAETDARGQSYRTLFNIDNFGIKFLKL</sequence>
<dbReference type="InterPro" id="IPR027417">
    <property type="entry name" value="P-loop_NTPase"/>
</dbReference>
<dbReference type="InterPro" id="IPR030547">
    <property type="entry name" value="XRCC2"/>
</dbReference>
<evidence type="ECO:0000313" key="2">
    <source>
        <dbReference type="EMBL" id="CAD7078425.1"/>
    </source>
</evidence>
<dbReference type="OMA" id="WNKCTEK"/>
<dbReference type="GO" id="GO:0042148">
    <property type="term" value="P:DNA strand invasion"/>
    <property type="evidence" value="ECO:0007669"/>
    <property type="project" value="TreeGrafter"/>
</dbReference>
<dbReference type="EMBL" id="LR899009">
    <property type="protein sequence ID" value="CAD7078425.1"/>
    <property type="molecule type" value="Genomic_DNA"/>
</dbReference>
<name>A0A7R8UCT9_HERIL</name>
<evidence type="ECO:0000313" key="3">
    <source>
        <dbReference type="Proteomes" id="UP000594454"/>
    </source>
</evidence>
<proteinExistence type="predicted"/>
<dbReference type="GO" id="GO:0000724">
    <property type="term" value="P:double-strand break repair via homologous recombination"/>
    <property type="evidence" value="ECO:0007669"/>
    <property type="project" value="InterPro"/>
</dbReference>
<dbReference type="GO" id="GO:0033063">
    <property type="term" value="C:Rad51B-Rad51C-Rad51D-XRCC2 complex"/>
    <property type="evidence" value="ECO:0007669"/>
    <property type="project" value="InterPro"/>
</dbReference>
<dbReference type="GO" id="GO:0000400">
    <property type="term" value="F:four-way junction DNA binding"/>
    <property type="evidence" value="ECO:0007669"/>
    <property type="project" value="TreeGrafter"/>
</dbReference>
<dbReference type="InParanoid" id="A0A7R8UCT9"/>
<dbReference type="Proteomes" id="UP000594454">
    <property type="component" value="Chromosome 1"/>
</dbReference>
<dbReference type="InterPro" id="IPR013632">
    <property type="entry name" value="Rad51_C"/>
</dbReference>
<dbReference type="Gene3D" id="3.40.50.300">
    <property type="entry name" value="P-loop containing nucleotide triphosphate hydrolases"/>
    <property type="match status" value="1"/>
</dbReference>